<keyword evidence="10" id="KW-1185">Reference proteome</keyword>
<dbReference type="InterPro" id="IPR001179">
    <property type="entry name" value="PPIase_FKBP_dom"/>
</dbReference>
<evidence type="ECO:0000256" key="5">
    <source>
        <dbReference type="PROSITE-ProRule" id="PRU00277"/>
    </source>
</evidence>
<feature type="domain" description="PDZ" evidence="7">
    <location>
        <begin position="69"/>
        <end position="142"/>
    </location>
</feature>
<evidence type="ECO:0000256" key="4">
    <source>
        <dbReference type="ARBA" id="ARBA00023235"/>
    </source>
</evidence>
<sequence length="354" mass="38888">MQTQSNQVYARIRPLREHHGEGALRVPRRDALLGLVPATLWFLSSFAFSKAAIAREGLGDDEFSIDFGQGPLGMDLIEVRFPQGVPREKQSSRIIVDAVKAGGQAETLGKAKRLRPQVLVVSINGKNIEGMRASDALKLLREEKKKSDENNQALQIVFRDPLIFKEKLLNIKEGGAVSTQVGVQSSEELVVKTLKMPEDCGAVRAQQGDVLEVKYTGYLADTMEVFDGSSINQNGNFFGDQSLYFVLNQGQRQAPRAWEVGLLGMCIGEERRLVVPPSLGYGREGVPKGKIVPKLPVPPNAKLIYDVKLVGINGINVRTDDPTSLGTRVPYDYRDCRTVNGVSTCGPDVEGRRL</sequence>
<dbReference type="Pfam" id="PF00254">
    <property type="entry name" value="FKBP_C"/>
    <property type="match status" value="1"/>
</dbReference>
<dbReference type="GO" id="GO:0005783">
    <property type="term" value="C:endoplasmic reticulum"/>
    <property type="evidence" value="ECO:0007669"/>
    <property type="project" value="TreeGrafter"/>
</dbReference>
<dbReference type="CDD" id="cd00136">
    <property type="entry name" value="PDZ_canonical"/>
    <property type="match status" value="1"/>
</dbReference>
<reference evidence="10" key="2">
    <citation type="submission" date="2012-11" db="EMBL/GenBank/DDBJ databases">
        <authorList>
            <person name="Kuo A."/>
            <person name="Curtis B.A."/>
            <person name="Tanifuji G."/>
            <person name="Burki F."/>
            <person name="Gruber A."/>
            <person name="Irimia M."/>
            <person name="Maruyama S."/>
            <person name="Arias M.C."/>
            <person name="Ball S.G."/>
            <person name="Gile G.H."/>
            <person name="Hirakawa Y."/>
            <person name="Hopkins J.F."/>
            <person name="Rensing S.A."/>
            <person name="Schmutz J."/>
            <person name="Symeonidi A."/>
            <person name="Elias M."/>
            <person name="Eveleigh R.J."/>
            <person name="Herman E.K."/>
            <person name="Klute M.J."/>
            <person name="Nakayama T."/>
            <person name="Obornik M."/>
            <person name="Reyes-Prieto A."/>
            <person name="Armbrust E.V."/>
            <person name="Aves S.J."/>
            <person name="Beiko R.G."/>
            <person name="Coutinho P."/>
            <person name="Dacks J.B."/>
            <person name="Durnford D.G."/>
            <person name="Fast N.M."/>
            <person name="Green B.R."/>
            <person name="Grisdale C."/>
            <person name="Hempe F."/>
            <person name="Henrissat B."/>
            <person name="Hoppner M.P."/>
            <person name="Ishida K.-I."/>
            <person name="Kim E."/>
            <person name="Koreny L."/>
            <person name="Kroth P.G."/>
            <person name="Liu Y."/>
            <person name="Malik S.-B."/>
            <person name="Maier U.G."/>
            <person name="McRose D."/>
            <person name="Mock T."/>
            <person name="Neilson J.A."/>
            <person name="Onodera N.T."/>
            <person name="Poole A.M."/>
            <person name="Pritham E.J."/>
            <person name="Richards T.A."/>
            <person name="Rocap G."/>
            <person name="Roy S.W."/>
            <person name="Sarai C."/>
            <person name="Schaack S."/>
            <person name="Shirato S."/>
            <person name="Slamovits C.H."/>
            <person name="Spencer D.F."/>
            <person name="Suzuki S."/>
            <person name="Worden A.Z."/>
            <person name="Zauner S."/>
            <person name="Barry K."/>
            <person name="Bell C."/>
            <person name="Bharti A.K."/>
            <person name="Crow J.A."/>
            <person name="Grimwood J."/>
            <person name="Kramer R."/>
            <person name="Lindquist E."/>
            <person name="Lucas S."/>
            <person name="Salamov A."/>
            <person name="McFadden G.I."/>
            <person name="Lane C.E."/>
            <person name="Keeling P.J."/>
            <person name="Gray M.W."/>
            <person name="Grigoriev I.V."/>
            <person name="Archibald J.M."/>
        </authorList>
    </citation>
    <scope>NUCLEOTIDE SEQUENCE</scope>
    <source>
        <strain evidence="10">CCMP2712</strain>
    </source>
</reference>
<dbReference type="HOGENOM" id="CLU_784005_0_0_1"/>
<dbReference type="PROSITE" id="PS50059">
    <property type="entry name" value="FKBP_PPIASE"/>
    <property type="match status" value="1"/>
</dbReference>
<keyword evidence="3 5" id="KW-0697">Rotamase</keyword>
<evidence type="ECO:0000313" key="10">
    <source>
        <dbReference type="Proteomes" id="UP000011087"/>
    </source>
</evidence>
<dbReference type="EnsemblProtists" id="EKX32996">
    <property type="protein sequence ID" value="EKX32996"/>
    <property type="gene ID" value="GUITHDRAFT_120829"/>
</dbReference>
<comment type="catalytic activity">
    <reaction evidence="1 5">
        <text>[protein]-peptidylproline (omega=180) = [protein]-peptidylproline (omega=0)</text>
        <dbReference type="Rhea" id="RHEA:16237"/>
        <dbReference type="Rhea" id="RHEA-COMP:10747"/>
        <dbReference type="Rhea" id="RHEA-COMP:10748"/>
        <dbReference type="ChEBI" id="CHEBI:83833"/>
        <dbReference type="ChEBI" id="CHEBI:83834"/>
        <dbReference type="EC" id="5.2.1.8"/>
    </reaction>
</comment>
<dbReference type="PANTHER" id="PTHR45779:SF7">
    <property type="entry name" value="PEPTIDYLPROLYL ISOMERASE"/>
    <property type="match status" value="1"/>
</dbReference>
<dbReference type="RefSeq" id="XP_005819976.1">
    <property type="nucleotide sequence ID" value="XM_005819919.1"/>
</dbReference>
<evidence type="ECO:0000313" key="9">
    <source>
        <dbReference type="EnsemblProtists" id="EKX32996"/>
    </source>
</evidence>
<dbReference type="GeneID" id="17289725"/>
<dbReference type="EMBL" id="JH993161">
    <property type="protein sequence ID" value="EKX32996.1"/>
    <property type="molecule type" value="Genomic_DNA"/>
</dbReference>
<dbReference type="OrthoDB" id="1902587at2759"/>
<dbReference type="EC" id="5.2.1.8" evidence="2 5"/>
<dbReference type="OMA" id="FEPISTK"/>
<proteinExistence type="predicted"/>
<protein>
    <recommendedName>
        <fullName evidence="2 5">peptidylprolyl isomerase</fullName>
        <ecNumber evidence="2 5">5.2.1.8</ecNumber>
    </recommendedName>
</protein>
<reference evidence="9" key="3">
    <citation type="submission" date="2015-06" db="UniProtKB">
        <authorList>
            <consortium name="EnsemblProtists"/>
        </authorList>
    </citation>
    <scope>IDENTIFICATION</scope>
</reference>
<dbReference type="AlphaFoldDB" id="L1I9R5"/>
<dbReference type="SUPFAM" id="SSF54534">
    <property type="entry name" value="FKBP-like"/>
    <property type="match status" value="1"/>
</dbReference>
<dbReference type="InterPro" id="IPR036034">
    <property type="entry name" value="PDZ_sf"/>
</dbReference>
<evidence type="ECO:0000256" key="2">
    <source>
        <dbReference type="ARBA" id="ARBA00013194"/>
    </source>
</evidence>
<dbReference type="PaxDb" id="55529-EKX32996"/>
<dbReference type="PROSITE" id="PS50106">
    <property type="entry name" value="PDZ"/>
    <property type="match status" value="1"/>
</dbReference>
<evidence type="ECO:0000256" key="1">
    <source>
        <dbReference type="ARBA" id="ARBA00000971"/>
    </source>
</evidence>
<dbReference type="Gene3D" id="3.10.50.40">
    <property type="match status" value="1"/>
</dbReference>
<reference evidence="8 10" key="1">
    <citation type="journal article" date="2012" name="Nature">
        <title>Algal genomes reveal evolutionary mosaicism and the fate of nucleomorphs.</title>
        <authorList>
            <consortium name="DOE Joint Genome Institute"/>
            <person name="Curtis B.A."/>
            <person name="Tanifuji G."/>
            <person name="Burki F."/>
            <person name="Gruber A."/>
            <person name="Irimia M."/>
            <person name="Maruyama S."/>
            <person name="Arias M.C."/>
            <person name="Ball S.G."/>
            <person name="Gile G.H."/>
            <person name="Hirakawa Y."/>
            <person name="Hopkins J.F."/>
            <person name="Kuo A."/>
            <person name="Rensing S.A."/>
            <person name="Schmutz J."/>
            <person name="Symeonidi A."/>
            <person name="Elias M."/>
            <person name="Eveleigh R.J."/>
            <person name="Herman E.K."/>
            <person name="Klute M.J."/>
            <person name="Nakayama T."/>
            <person name="Obornik M."/>
            <person name="Reyes-Prieto A."/>
            <person name="Armbrust E.V."/>
            <person name="Aves S.J."/>
            <person name="Beiko R.G."/>
            <person name="Coutinho P."/>
            <person name="Dacks J.B."/>
            <person name="Durnford D.G."/>
            <person name="Fast N.M."/>
            <person name="Green B.R."/>
            <person name="Grisdale C.J."/>
            <person name="Hempel F."/>
            <person name="Henrissat B."/>
            <person name="Hoppner M.P."/>
            <person name="Ishida K."/>
            <person name="Kim E."/>
            <person name="Koreny L."/>
            <person name="Kroth P.G."/>
            <person name="Liu Y."/>
            <person name="Malik S.B."/>
            <person name="Maier U.G."/>
            <person name="McRose D."/>
            <person name="Mock T."/>
            <person name="Neilson J.A."/>
            <person name="Onodera N.T."/>
            <person name="Poole A.M."/>
            <person name="Pritham E.J."/>
            <person name="Richards T.A."/>
            <person name="Rocap G."/>
            <person name="Roy S.W."/>
            <person name="Sarai C."/>
            <person name="Schaack S."/>
            <person name="Shirato S."/>
            <person name="Slamovits C.H."/>
            <person name="Spencer D.F."/>
            <person name="Suzuki S."/>
            <person name="Worden A.Z."/>
            <person name="Zauner S."/>
            <person name="Barry K."/>
            <person name="Bell C."/>
            <person name="Bharti A.K."/>
            <person name="Crow J.A."/>
            <person name="Grimwood J."/>
            <person name="Kramer R."/>
            <person name="Lindquist E."/>
            <person name="Lucas S."/>
            <person name="Salamov A."/>
            <person name="McFadden G.I."/>
            <person name="Lane C.E."/>
            <person name="Keeling P.J."/>
            <person name="Gray M.W."/>
            <person name="Grigoriev I.V."/>
            <person name="Archibald J.M."/>
        </authorList>
    </citation>
    <scope>NUCLEOTIDE SEQUENCE</scope>
    <source>
        <strain evidence="8 10">CCMP2712</strain>
    </source>
</reference>
<dbReference type="STRING" id="905079.L1I9R5"/>
<dbReference type="InterPro" id="IPR046357">
    <property type="entry name" value="PPIase_dom_sf"/>
</dbReference>
<dbReference type="Proteomes" id="UP000011087">
    <property type="component" value="Unassembled WGS sequence"/>
</dbReference>
<name>L1I9R5_GUITC</name>
<keyword evidence="4 5" id="KW-0413">Isomerase</keyword>
<dbReference type="PANTHER" id="PTHR45779">
    <property type="entry name" value="PEPTIDYLPROLYL ISOMERASE"/>
    <property type="match status" value="1"/>
</dbReference>
<evidence type="ECO:0000259" key="7">
    <source>
        <dbReference type="PROSITE" id="PS50106"/>
    </source>
</evidence>
<dbReference type="GO" id="GO:0003755">
    <property type="term" value="F:peptidyl-prolyl cis-trans isomerase activity"/>
    <property type="evidence" value="ECO:0007669"/>
    <property type="project" value="UniProtKB-KW"/>
</dbReference>
<dbReference type="eggNOG" id="KOG0549">
    <property type="taxonomic scope" value="Eukaryota"/>
</dbReference>
<feature type="domain" description="PPIase FKBP-type" evidence="6">
    <location>
        <begin position="208"/>
        <end position="313"/>
    </location>
</feature>
<evidence type="ECO:0000256" key="3">
    <source>
        <dbReference type="ARBA" id="ARBA00023110"/>
    </source>
</evidence>
<dbReference type="KEGG" id="gtt:GUITHDRAFT_120829"/>
<evidence type="ECO:0000313" key="8">
    <source>
        <dbReference type="EMBL" id="EKX32996.1"/>
    </source>
</evidence>
<dbReference type="InterPro" id="IPR001478">
    <property type="entry name" value="PDZ"/>
</dbReference>
<dbReference type="SUPFAM" id="SSF50156">
    <property type="entry name" value="PDZ domain-like"/>
    <property type="match status" value="1"/>
</dbReference>
<dbReference type="InterPro" id="IPR044609">
    <property type="entry name" value="FKBP2/11"/>
</dbReference>
<evidence type="ECO:0000259" key="6">
    <source>
        <dbReference type="PROSITE" id="PS50059"/>
    </source>
</evidence>
<dbReference type="Gene3D" id="2.30.42.10">
    <property type="match status" value="1"/>
</dbReference>
<accession>L1I9R5</accession>
<organism evidence="8">
    <name type="scientific">Guillardia theta (strain CCMP2712)</name>
    <name type="common">Cryptophyte</name>
    <dbReference type="NCBI Taxonomy" id="905079"/>
    <lineage>
        <taxon>Eukaryota</taxon>
        <taxon>Cryptophyceae</taxon>
        <taxon>Pyrenomonadales</taxon>
        <taxon>Geminigeraceae</taxon>
        <taxon>Guillardia</taxon>
    </lineage>
</organism>
<gene>
    <name evidence="8" type="ORF">GUITHDRAFT_120829</name>
</gene>